<protein>
    <submittedName>
        <fullName evidence="2">Protein-export chaperone SecB</fullName>
    </submittedName>
</protein>
<proteinExistence type="inferred from homology"/>
<dbReference type="GO" id="GO:0015031">
    <property type="term" value="P:protein transport"/>
    <property type="evidence" value="ECO:0007669"/>
    <property type="project" value="InterPro"/>
</dbReference>
<dbReference type="EMBL" id="RDCL01000040">
    <property type="protein sequence ID" value="RMW56389.1"/>
    <property type="molecule type" value="Genomic_DNA"/>
</dbReference>
<dbReference type="Pfam" id="PF02556">
    <property type="entry name" value="SecB"/>
    <property type="match status" value="1"/>
</dbReference>
<dbReference type="GO" id="GO:0051262">
    <property type="term" value="P:protein tetramerization"/>
    <property type="evidence" value="ECO:0007669"/>
    <property type="project" value="InterPro"/>
</dbReference>
<dbReference type="InterPro" id="IPR035958">
    <property type="entry name" value="SecB-like_sf"/>
</dbReference>
<evidence type="ECO:0000313" key="4">
    <source>
        <dbReference type="Proteomes" id="UP000281061"/>
    </source>
</evidence>
<evidence type="ECO:0000313" key="2">
    <source>
        <dbReference type="EMBL" id="MDT7039078.1"/>
    </source>
</evidence>
<dbReference type="Gene3D" id="3.10.420.10">
    <property type="entry name" value="SecB-like"/>
    <property type="match status" value="1"/>
</dbReference>
<gene>
    <name evidence="3" type="ORF">D6U17_03545</name>
    <name evidence="2" type="ORF">RI555_08790</name>
</gene>
<evidence type="ECO:0000256" key="1">
    <source>
        <dbReference type="ARBA" id="ARBA00009990"/>
    </source>
</evidence>
<dbReference type="RefSeq" id="WP_088769521.1">
    <property type="nucleotide sequence ID" value="NZ_BOUG01000007.1"/>
</dbReference>
<evidence type="ECO:0000313" key="3">
    <source>
        <dbReference type="EMBL" id="RMW56389.1"/>
    </source>
</evidence>
<accession>A0A2S9VP04</accession>
<sequence>MDVLQFNGYRVENMSYQRNDQYRQTSKQIIFSPEISSDIEKNGNNISVSLTVVVGALDKTETPFQATCSLVGSFVYHPEEDKANIGLNTLVQKNAVAILYPYIRAIISMLTNSSNEFPGFNLPTINVSDALAKQND</sequence>
<dbReference type="InterPro" id="IPR003708">
    <property type="entry name" value="SecB"/>
</dbReference>
<reference evidence="2" key="2">
    <citation type="submission" date="2023-08" db="EMBL/GenBank/DDBJ databases">
        <authorList>
            <person name="Page C.A."/>
            <person name="Perez-Diaz I.M."/>
        </authorList>
    </citation>
    <scope>NUCLEOTIDE SEQUENCE</scope>
    <source>
        <strain evidence="2">1.8.9</strain>
    </source>
</reference>
<dbReference type="Proteomes" id="UP000281061">
    <property type="component" value="Unassembled WGS sequence"/>
</dbReference>
<organism evidence="3 4">
    <name type="scientific">Lactiplantibacillus pentosus</name>
    <name type="common">Lactobacillus pentosus</name>
    <dbReference type="NCBI Taxonomy" id="1589"/>
    <lineage>
        <taxon>Bacteria</taxon>
        <taxon>Bacillati</taxon>
        <taxon>Bacillota</taxon>
        <taxon>Bacilli</taxon>
        <taxon>Lactobacillales</taxon>
        <taxon>Lactobacillaceae</taxon>
        <taxon>Lactiplantibacillus</taxon>
    </lineage>
</organism>
<comment type="caution">
    <text evidence="3">The sequence shown here is derived from an EMBL/GenBank/DDBJ whole genome shotgun (WGS) entry which is preliminary data.</text>
</comment>
<comment type="similarity">
    <text evidence="1">Belongs to the SecB family.</text>
</comment>
<dbReference type="GO" id="GO:0051082">
    <property type="term" value="F:unfolded protein binding"/>
    <property type="evidence" value="ECO:0007669"/>
    <property type="project" value="InterPro"/>
</dbReference>
<reference evidence="3 4" key="1">
    <citation type="submission" date="2018-10" db="EMBL/GenBank/DDBJ databases">
        <title>Genome sequences of five Lactobacillus pentosus strains isolated from brines of traditionally fermented spanish-style green table olives and differences between them.</title>
        <authorList>
            <person name="Jimenez Diaz R."/>
        </authorList>
    </citation>
    <scope>NUCLEOTIDE SEQUENCE [LARGE SCALE GENOMIC DNA]</scope>
    <source>
        <strain evidence="3 4">IG8</strain>
    </source>
</reference>
<name>A0A2S9VP04_LACPE</name>
<dbReference type="EMBL" id="JAVLAO010000001">
    <property type="protein sequence ID" value="MDT7039078.1"/>
    <property type="molecule type" value="Genomic_DNA"/>
</dbReference>
<dbReference type="Proteomes" id="UP001263852">
    <property type="component" value="Unassembled WGS sequence"/>
</dbReference>
<dbReference type="SUPFAM" id="SSF54611">
    <property type="entry name" value="SecB-like"/>
    <property type="match status" value="1"/>
</dbReference>
<dbReference type="AlphaFoldDB" id="A0A2S9VP04"/>